<evidence type="ECO:0000256" key="3">
    <source>
        <dbReference type="ARBA" id="ARBA00022989"/>
    </source>
</evidence>
<feature type="transmembrane region" description="Helical" evidence="7">
    <location>
        <begin position="23"/>
        <end position="42"/>
    </location>
</feature>
<keyword evidence="2 7" id="KW-0812">Transmembrane</keyword>
<keyword evidence="3 7" id="KW-1133">Transmembrane helix</keyword>
<feature type="region of interest" description="Disordered" evidence="6">
    <location>
        <begin position="360"/>
        <end position="394"/>
    </location>
</feature>
<evidence type="ECO:0000256" key="5">
    <source>
        <dbReference type="ARBA" id="ARBA00038359"/>
    </source>
</evidence>
<name>A0A8H7ANA1_9EURO</name>
<evidence type="ECO:0000313" key="9">
    <source>
        <dbReference type="EMBL" id="KAF7510037.1"/>
    </source>
</evidence>
<evidence type="ECO:0000256" key="4">
    <source>
        <dbReference type="ARBA" id="ARBA00023136"/>
    </source>
</evidence>
<comment type="similarity">
    <text evidence="5">Belongs to the SAT4 family.</text>
</comment>
<evidence type="ECO:0000313" key="10">
    <source>
        <dbReference type="Proteomes" id="UP000606974"/>
    </source>
</evidence>
<dbReference type="PANTHER" id="PTHR33048">
    <property type="entry name" value="PTH11-LIKE INTEGRAL MEMBRANE PROTEIN (AFU_ORTHOLOGUE AFUA_5G11245)"/>
    <property type="match status" value="1"/>
</dbReference>
<evidence type="ECO:0000256" key="7">
    <source>
        <dbReference type="SAM" id="Phobius"/>
    </source>
</evidence>
<comment type="caution">
    <text evidence="9">The sequence shown here is derived from an EMBL/GenBank/DDBJ whole genome shotgun (WGS) entry which is preliminary data.</text>
</comment>
<dbReference type="InterPro" id="IPR049326">
    <property type="entry name" value="Rhodopsin_dom_fungi"/>
</dbReference>
<sequence>MFNPKWGAPPAGGDHNKGTAIEVASWVFTSIALITVILRLYGRLRLTHNPGWDDFWIVLSMIFNLTYTILIVVAVNAGNGRHLYYLNPSQTSTAIKWNSIAYIVGIMSFSVPKVGVVVLLMRLLNPSRMQQYIMYSLSYTCIVISVLSAVLLWQQCDPSAGLWNPALKPVCWSPSILVNYSIFGGAFSAFTDFYLAAYPCFVLSKLNMSLRKKTCPIAVLSLGFIAGGIAIYRCTRITTLYDRTDYAYATTDLHLWTSIEGSFIIIAANLPTLQPIFVVVINRSLVGCNNACSSEKQKGSAYKPSSIVVGGRSGMRPGDRRGPKDPFGFNTEDLVRDDDSVDSIIPPNRIQKTFGIRVEHESSDGYGQVSERDPVHEHTKPNSHGTYRNDFDAV</sequence>
<dbReference type="OrthoDB" id="5331848at2759"/>
<evidence type="ECO:0000256" key="2">
    <source>
        <dbReference type="ARBA" id="ARBA00022692"/>
    </source>
</evidence>
<feature type="transmembrane region" description="Helical" evidence="7">
    <location>
        <begin position="215"/>
        <end position="232"/>
    </location>
</feature>
<evidence type="ECO:0000256" key="6">
    <source>
        <dbReference type="SAM" id="MobiDB-lite"/>
    </source>
</evidence>
<dbReference type="GO" id="GO:0016020">
    <property type="term" value="C:membrane"/>
    <property type="evidence" value="ECO:0007669"/>
    <property type="project" value="UniProtKB-SubCell"/>
</dbReference>
<organism evidence="9 10">
    <name type="scientific">Endocarpon pusillum</name>
    <dbReference type="NCBI Taxonomy" id="364733"/>
    <lineage>
        <taxon>Eukaryota</taxon>
        <taxon>Fungi</taxon>
        <taxon>Dikarya</taxon>
        <taxon>Ascomycota</taxon>
        <taxon>Pezizomycotina</taxon>
        <taxon>Eurotiomycetes</taxon>
        <taxon>Chaetothyriomycetidae</taxon>
        <taxon>Verrucariales</taxon>
        <taxon>Verrucariaceae</taxon>
        <taxon>Endocarpon</taxon>
    </lineage>
</organism>
<accession>A0A8H7ANA1</accession>
<feature type="transmembrane region" description="Helical" evidence="7">
    <location>
        <begin position="132"/>
        <end position="153"/>
    </location>
</feature>
<feature type="transmembrane region" description="Helical" evidence="7">
    <location>
        <begin position="54"/>
        <end position="79"/>
    </location>
</feature>
<evidence type="ECO:0000259" key="8">
    <source>
        <dbReference type="Pfam" id="PF20684"/>
    </source>
</evidence>
<feature type="domain" description="Rhodopsin" evidence="8">
    <location>
        <begin position="38"/>
        <end position="277"/>
    </location>
</feature>
<gene>
    <name evidence="9" type="ORF">GJ744_007141</name>
</gene>
<feature type="transmembrane region" description="Helical" evidence="7">
    <location>
        <begin position="182"/>
        <end position="203"/>
    </location>
</feature>
<keyword evidence="10" id="KW-1185">Reference proteome</keyword>
<keyword evidence="4 7" id="KW-0472">Membrane</keyword>
<proteinExistence type="inferred from homology"/>
<feature type="compositionally biased region" description="Basic and acidic residues" evidence="6">
    <location>
        <begin position="370"/>
        <end position="380"/>
    </location>
</feature>
<dbReference type="Pfam" id="PF20684">
    <property type="entry name" value="Fung_rhodopsin"/>
    <property type="match status" value="1"/>
</dbReference>
<dbReference type="Proteomes" id="UP000606974">
    <property type="component" value="Unassembled WGS sequence"/>
</dbReference>
<reference evidence="9" key="1">
    <citation type="submission" date="2020-02" db="EMBL/GenBank/DDBJ databases">
        <authorList>
            <person name="Palmer J.M."/>
        </authorList>
    </citation>
    <scope>NUCLEOTIDE SEQUENCE</scope>
    <source>
        <strain evidence="9">EPUS1.4</strain>
        <tissue evidence="9">Thallus</tissue>
    </source>
</reference>
<evidence type="ECO:0000256" key="1">
    <source>
        <dbReference type="ARBA" id="ARBA00004141"/>
    </source>
</evidence>
<dbReference type="PANTHER" id="PTHR33048:SF155">
    <property type="entry name" value="INTEGRAL MEMBRANE PROTEIN"/>
    <property type="match status" value="1"/>
</dbReference>
<comment type="subcellular location">
    <subcellularLocation>
        <location evidence="1">Membrane</location>
        <topology evidence="1">Multi-pass membrane protein</topology>
    </subcellularLocation>
</comment>
<protein>
    <recommendedName>
        <fullName evidence="8">Rhodopsin domain-containing protein</fullName>
    </recommendedName>
</protein>
<feature type="transmembrane region" description="Helical" evidence="7">
    <location>
        <begin position="99"/>
        <end position="120"/>
    </location>
</feature>
<dbReference type="InterPro" id="IPR052337">
    <property type="entry name" value="SAT4-like"/>
</dbReference>
<dbReference type="AlphaFoldDB" id="A0A8H7ANA1"/>
<feature type="region of interest" description="Disordered" evidence="6">
    <location>
        <begin position="309"/>
        <end position="330"/>
    </location>
</feature>
<dbReference type="EMBL" id="JAACFV010000034">
    <property type="protein sequence ID" value="KAF7510037.1"/>
    <property type="molecule type" value="Genomic_DNA"/>
</dbReference>